<reference evidence="1" key="1">
    <citation type="journal article" date="2020" name="Stud. Mycol.">
        <title>101 Dothideomycetes genomes: a test case for predicting lifestyles and emergence of pathogens.</title>
        <authorList>
            <person name="Haridas S."/>
            <person name="Albert R."/>
            <person name="Binder M."/>
            <person name="Bloem J."/>
            <person name="Labutti K."/>
            <person name="Salamov A."/>
            <person name="Andreopoulos B."/>
            <person name="Baker S."/>
            <person name="Barry K."/>
            <person name="Bills G."/>
            <person name="Bluhm B."/>
            <person name="Cannon C."/>
            <person name="Castanera R."/>
            <person name="Culley D."/>
            <person name="Daum C."/>
            <person name="Ezra D."/>
            <person name="Gonzalez J."/>
            <person name="Henrissat B."/>
            <person name="Kuo A."/>
            <person name="Liang C."/>
            <person name="Lipzen A."/>
            <person name="Lutzoni F."/>
            <person name="Magnuson J."/>
            <person name="Mondo S."/>
            <person name="Nolan M."/>
            <person name="Ohm R."/>
            <person name="Pangilinan J."/>
            <person name="Park H.-J."/>
            <person name="Ramirez L."/>
            <person name="Alfaro M."/>
            <person name="Sun H."/>
            <person name="Tritt A."/>
            <person name="Yoshinaga Y."/>
            <person name="Zwiers L.-H."/>
            <person name="Turgeon B."/>
            <person name="Goodwin S."/>
            <person name="Spatafora J."/>
            <person name="Crous P."/>
            <person name="Grigoriev I."/>
        </authorList>
    </citation>
    <scope>NUCLEOTIDE SEQUENCE</scope>
    <source>
        <strain evidence="1">ATCC 200398</strain>
    </source>
</reference>
<proteinExistence type="predicted"/>
<gene>
    <name evidence="1" type="ORF">BDR25DRAFT_366683</name>
</gene>
<dbReference type="Proteomes" id="UP000799755">
    <property type="component" value="Unassembled WGS sequence"/>
</dbReference>
<keyword evidence="2" id="KW-1185">Reference proteome</keyword>
<name>A0ACB6QY06_9PLEO</name>
<organism evidence="1 2">
    <name type="scientific">Lindgomyces ingoldianus</name>
    <dbReference type="NCBI Taxonomy" id="673940"/>
    <lineage>
        <taxon>Eukaryota</taxon>
        <taxon>Fungi</taxon>
        <taxon>Dikarya</taxon>
        <taxon>Ascomycota</taxon>
        <taxon>Pezizomycotina</taxon>
        <taxon>Dothideomycetes</taxon>
        <taxon>Pleosporomycetidae</taxon>
        <taxon>Pleosporales</taxon>
        <taxon>Lindgomycetaceae</taxon>
        <taxon>Lindgomyces</taxon>
    </lineage>
</organism>
<evidence type="ECO:0000313" key="2">
    <source>
        <dbReference type="Proteomes" id="UP000799755"/>
    </source>
</evidence>
<protein>
    <submittedName>
        <fullName evidence="1">Uncharacterized protein</fullName>
    </submittedName>
</protein>
<dbReference type="EMBL" id="MU003503">
    <property type="protein sequence ID" value="KAF2471934.1"/>
    <property type="molecule type" value="Genomic_DNA"/>
</dbReference>
<accession>A0ACB6QY06</accession>
<comment type="caution">
    <text evidence="1">The sequence shown here is derived from an EMBL/GenBank/DDBJ whole genome shotgun (WGS) entry which is preliminary data.</text>
</comment>
<sequence>MPPPTGTLSAGPEEAQPSESTPRSKDLVEGPKINPSGMHLLRDRQHGLSLIEDILRQLPEDLRDILEGKRIIGTGFVWICIPRESAAVEKIPLAIAGIPVVVPVEYRYPLISLTIPPPYPHTHFIDCSKPVDEDIVDGIFETYEDALGFYLINGMLQIIVPNDFDYEYAVPHKPNTNGNLKARYIPQGVISTEEKSDRNPDMIGLAQSTATI</sequence>
<evidence type="ECO:0000313" key="1">
    <source>
        <dbReference type="EMBL" id="KAF2471934.1"/>
    </source>
</evidence>